<feature type="region of interest" description="Disordered" evidence="2">
    <location>
        <begin position="1"/>
        <end position="44"/>
    </location>
</feature>
<dbReference type="OMA" id="KDQAHRT"/>
<dbReference type="Pfam" id="PF05532">
    <property type="entry name" value="CsbD"/>
    <property type="match status" value="1"/>
</dbReference>
<organism evidence="4 5">
    <name type="scientific">Gordonia polyisoprenivorans</name>
    <dbReference type="NCBI Taxonomy" id="84595"/>
    <lineage>
        <taxon>Bacteria</taxon>
        <taxon>Bacillati</taxon>
        <taxon>Actinomycetota</taxon>
        <taxon>Actinomycetes</taxon>
        <taxon>Mycobacteriales</taxon>
        <taxon>Gordoniaceae</taxon>
        <taxon>Gordonia</taxon>
    </lineage>
</organism>
<dbReference type="EMBL" id="JAAXPC010000012">
    <property type="protein sequence ID" value="NKY03790.1"/>
    <property type="molecule type" value="Genomic_DNA"/>
</dbReference>
<dbReference type="GeneID" id="90160175"/>
<evidence type="ECO:0000259" key="3">
    <source>
        <dbReference type="Pfam" id="PF05532"/>
    </source>
</evidence>
<reference evidence="4 5" key="1">
    <citation type="submission" date="2020-04" db="EMBL/GenBank/DDBJ databases">
        <title>MicrobeNet Type strains.</title>
        <authorList>
            <person name="Nicholson A.C."/>
        </authorList>
    </citation>
    <scope>NUCLEOTIDE SEQUENCE [LARGE SCALE GENOMIC DNA]</scope>
    <source>
        <strain evidence="4 5">ATCC BAA-14</strain>
    </source>
</reference>
<gene>
    <name evidence="4" type="ORF">HGA05_19660</name>
</gene>
<dbReference type="AlphaFoldDB" id="A0A846WSS1"/>
<name>A0A846WSS1_9ACTN</name>
<evidence type="ECO:0000256" key="1">
    <source>
        <dbReference type="ARBA" id="ARBA00009129"/>
    </source>
</evidence>
<sequence>MALEDKISNKVEDAKGKAKEVGGDVTGDDSLKSEGKADQASAAVKDGIESVKDAAGKVKDKLTGN</sequence>
<feature type="compositionally biased region" description="Basic and acidic residues" evidence="2">
    <location>
        <begin position="1"/>
        <end position="22"/>
    </location>
</feature>
<evidence type="ECO:0000313" key="4">
    <source>
        <dbReference type="EMBL" id="NKY03790.1"/>
    </source>
</evidence>
<comment type="similarity">
    <text evidence="1">Belongs to the UPF0337 (CsbD) family.</text>
</comment>
<evidence type="ECO:0000313" key="5">
    <source>
        <dbReference type="Proteomes" id="UP000563898"/>
    </source>
</evidence>
<accession>A0A846WSS1</accession>
<dbReference type="RefSeq" id="WP_006367667.1">
    <property type="nucleotide sequence ID" value="NZ_CP072203.1"/>
</dbReference>
<dbReference type="InterPro" id="IPR008462">
    <property type="entry name" value="CsbD"/>
</dbReference>
<proteinExistence type="inferred from homology"/>
<dbReference type="Proteomes" id="UP000563898">
    <property type="component" value="Unassembled WGS sequence"/>
</dbReference>
<dbReference type="SUPFAM" id="SSF69047">
    <property type="entry name" value="Hypothetical protein YjbJ"/>
    <property type="match status" value="1"/>
</dbReference>
<dbReference type="Gene3D" id="1.10.1470.10">
    <property type="entry name" value="YjbJ"/>
    <property type="match status" value="1"/>
</dbReference>
<comment type="caution">
    <text evidence="4">The sequence shown here is derived from an EMBL/GenBank/DDBJ whole genome shotgun (WGS) entry which is preliminary data.</text>
</comment>
<dbReference type="InterPro" id="IPR036629">
    <property type="entry name" value="YjbJ_sf"/>
</dbReference>
<evidence type="ECO:0000256" key="2">
    <source>
        <dbReference type="SAM" id="MobiDB-lite"/>
    </source>
</evidence>
<protein>
    <submittedName>
        <fullName evidence="4">CsbD family protein</fullName>
    </submittedName>
</protein>
<feature type="domain" description="CsbD-like" evidence="3">
    <location>
        <begin position="5"/>
        <end position="55"/>
    </location>
</feature>